<accession>A0A919DBF6</accession>
<sequence length="279" mass="28941">MHARLLSLPLSLLLAFGAAVPAHAQSKADPAVLPVWDKASGRLQGVLLLQPTGTPVAGRRWGFGKASLDAAFGLDSNDSLGLVCDRGAGLSAIGSLANHCMLAAFDGDATRRGSAGVSLTQGSNRVGLTVGSGRDNLPAWLSPSGQNSQVDQNALMLIGQRNIGREATVSIGGSIARARLYPAGEIPAQYADRWTTKSLSVGGSVGRFGASVIGRVVEVPGQAGQWESAGLGLTWRTPWSGQLTVGAENIVTRGKNPFSPGNADKDEGTVPYVRYEQDL</sequence>
<comment type="caution">
    <text evidence="2">The sequence shown here is derived from an EMBL/GenBank/DDBJ whole genome shotgun (WGS) entry which is preliminary data.</text>
</comment>
<reference evidence="2" key="1">
    <citation type="journal article" date="2014" name="Int. J. Syst. Evol. Microbiol.">
        <title>Complete genome sequence of Corynebacterium casei LMG S-19264T (=DSM 44701T), isolated from a smear-ripened cheese.</title>
        <authorList>
            <consortium name="US DOE Joint Genome Institute (JGI-PGF)"/>
            <person name="Walter F."/>
            <person name="Albersmeier A."/>
            <person name="Kalinowski J."/>
            <person name="Ruckert C."/>
        </authorList>
    </citation>
    <scope>NUCLEOTIDE SEQUENCE</scope>
    <source>
        <strain evidence="2">KCTC 32020</strain>
    </source>
</reference>
<evidence type="ECO:0008006" key="4">
    <source>
        <dbReference type="Google" id="ProtNLM"/>
    </source>
</evidence>
<feature type="signal peptide" evidence="1">
    <location>
        <begin position="1"/>
        <end position="24"/>
    </location>
</feature>
<keyword evidence="3" id="KW-1185">Reference proteome</keyword>
<evidence type="ECO:0000313" key="2">
    <source>
        <dbReference type="EMBL" id="GHE31603.1"/>
    </source>
</evidence>
<keyword evidence="1" id="KW-0732">Signal</keyword>
<evidence type="ECO:0000313" key="3">
    <source>
        <dbReference type="Proteomes" id="UP000636453"/>
    </source>
</evidence>
<dbReference type="AlphaFoldDB" id="A0A919DBF6"/>
<dbReference type="OrthoDB" id="5939597at2"/>
<protein>
    <recommendedName>
        <fullName evidence="4">Secreted protein</fullName>
    </recommendedName>
</protein>
<reference evidence="2" key="2">
    <citation type="submission" date="2020-09" db="EMBL/GenBank/DDBJ databases">
        <authorList>
            <person name="Sun Q."/>
            <person name="Kim S."/>
        </authorList>
    </citation>
    <scope>NUCLEOTIDE SEQUENCE</scope>
    <source>
        <strain evidence="2">KCTC 32020</strain>
    </source>
</reference>
<proteinExistence type="predicted"/>
<dbReference type="Proteomes" id="UP000636453">
    <property type="component" value="Unassembled WGS sequence"/>
</dbReference>
<gene>
    <name evidence="2" type="ORF">GCM10007167_11980</name>
</gene>
<organism evidence="2 3">
    <name type="scientific">Vulcaniibacterium thermophilum</name>
    <dbReference type="NCBI Taxonomy" id="1169913"/>
    <lineage>
        <taxon>Bacteria</taxon>
        <taxon>Pseudomonadati</taxon>
        <taxon>Pseudomonadota</taxon>
        <taxon>Gammaproteobacteria</taxon>
        <taxon>Lysobacterales</taxon>
        <taxon>Lysobacteraceae</taxon>
        <taxon>Vulcaniibacterium</taxon>
    </lineage>
</organism>
<name>A0A919DBF6_9GAMM</name>
<feature type="chain" id="PRO_5037332900" description="Secreted protein" evidence="1">
    <location>
        <begin position="25"/>
        <end position="279"/>
    </location>
</feature>
<evidence type="ECO:0000256" key="1">
    <source>
        <dbReference type="SAM" id="SignalP"/>
    </source>
</evidence>
<dbReference type="EMBL" id="BNCF01000005">
    <property type="protein sequence ID" value="GHE31603.1"/>
    <property type="molecule type" value="Genomic_DNA"/>
</dbReference>